<feature type="compositionally biased region" description="Basic and acidic residues" evidence="14">
    <location>
        <begin position="509"/>
        <end position="535"/>
    </location>
</feature>
<dbReference type="eggNOG" id="KOG0331">
    <property type="taxonomic scope" value="Eukaryota"/>
</dbReference>
<dbReference type="InterPro" id="IPR014014">
    <property type="entry name" value="RNA_helicase_DEAD_Q_motif"/>
</dbReference>
<keyword evidence="5" id="KW-0698">rRNA processing</keyword>
<evidence type="ECO:0000256" key="4">
    <source>
        <dbReference type="ARBA" id="ARBA00022517"/>
    </source>
</evidence>
<keyword evidence="9 13" id="KW-0067">ATP-binding</keyword>
<dbReference type="CDD" id="cd18787">
    <property type="entry name" value="SF2_C_DEAD"/>
    <property type="match status" value="1"/>
</dbReference>
<protein>
    <recommendedName>
        <fullName evidence="3">RNA helicase</fullName>
        <ecNumber evidence="3">3.6.4.13</ecNumber>
    </recommendedName>
</protein>
<evidence type="ECO:0000256" key="11">
    <source>
        <dbReference type="ARBA" id="ARBA00037449"/>
    </source>
</evidence>
<dbReference type="PROSITE" id="PS51192">
    <property type="entry name" value="HELICASE_ATP_BIND_1"/>
    <property type="match status" value="1"/>
</dbReference>
<proteinExistence type="inferred from homology"/>
<dbReference type="RefSeq" id="XP_005757796.1">
    <property type="nucleotide sequence ID" value="XM_005757739.1"/>
</dbReference>
<evidence type="ECO:0000256" key="7">
    <source>
        <dbReference type="ARBA" id="ARBA00022801"/>
    </source>
</evidence>
<dbReference type="Gene3D" id="3.40.50.300">
    <property type="entry name" value="P-loop containing nucleotide triphosphate hydrolases"/>
    <property type="match status" value="2"/>
</dbReference>
<name>A0A0D3I282_EMIH1</name>
<evidence type="ECO:0000256" key="13">
    <source>
        <dbReference type="RuleBase" id="RU000492"/>
    </source>
</evidence>
<feature type="domain" description="DEAD-box RNA helicase Q" evidence="17">
    <location>
        <begin position="64"/>
        <end position="92"/>
    </location>
</feature>
<organism evidence="18 19">
    <name type="scientific">Emiliania huxleyi (strain CCMP1516)</name>
    <dbReference type="NCBI Taxonomy" id="280463"/>
    <lineage>
        <taxon>Eukaryota</taxon>
        <taxon>Haptista</taxon>
        <taxon>Haptophyta</taxon>
        <taxon>Prymnesiophyceae</taxon>
        <taxon>Isochrysidales</taxon>
        <taxon>Noelaerhabdaceae</taxon>
        <taxon>Emiliania</taxon>
    </lineage>
</organism>
<keyword evidence="10" id="KW-0539">Nucleus</keyword>
<dbReference type="EC" id="3.6.4.13" evidence="3"/>
<dbReference type="EnsemblProtists" id="EOD05367">
    <property type="protein sequence ID" value="EOD05367"/>
    <property type="gene ID" value="EMIHUDRAFT_199049"/>
</dbReference>
<dbReference type="KEGG" id="ehx:EMIHUDRAFT_199049"/>
<evidence type="ECO:0000259" key="15">
    <source>
        <dbReference type="PROSITE" id="PS51192"/>
    </source>
</evidence>
<dbReference type="PROSITE" id="PS51194">
    <property type="entry name" value="HELICASE_CTER"/>
    <property type="match status" value="1"/>
</dbReference>
<dbReference type="SMART" id="SM00487">
    <property type="entry name" value="DEXDc"/>
    <property type="match status" value="1"/>
</dbReference>
<evidence type="ECO:0000256" key="6">
    <source>
        <dbReference type="ARBA" id="ARBA00022741"/>
    </source>
</evidence>
<feature type="domain" description="Helicase C-terminal" evidence="16">
    <location>
        <begin position="299"/>
        <end position="444"/>
    </location>
</feature>
<reference evidence="19" key="1">
    <citation type="journal article" date="2013" name="Nature">
        <title>Pan genome of the phytoplankton Emiliania underpins its global distribution.</title>
        <authorList>
            <person name="Read B.A."/>
            <person name="Kegel J."/>
            <person name="Klute M.J."/>
            <person name="Kuo A."/>
            <person name="Lefebvre S.C."/>
            <person name="Maumus F."/>
            <person name="Mayer C."/>
            <person name="Miller J."/>
            <person name="Monier A."/>
            <person name="Salamov A."/>
            <person name="Young J."/>
            <person name="Aguilar M."/>
            <person name="Claverie J.M."/>
            <person name="Frickenhaus S."/>
            <person name="Gonzalez K."/>
            <person name="Herman E.K."/>
            <person name="Lin Y.C."/>
            <person name="Napier J."/>
            <person name="Ogata H."/>
            <person name="Sarno A.F."/>
            <person name="Shmutz J."/>
            <person name="Schroeder D."/>
            <person name="de Vargas C."/>
            <person name="Verret F."/>
            <person name="von Dassow P."/>
            <person name="Valentin K."/>
            <person name="Van de Peer Y."/>
            <person name="Wheeler G."/>
            <person name="Dacks J.B."/>
            <person name="Delwiche C.F."/>
            <person name="Dyhrman S.T."/>
            <person name="Glockner G."/>
            <person name="John U."/>
            <person name="Richards T."/>
            <person name="Worden A.Z."/>
            <person name="Zhang X."/>
            <person name="Grigoriev I.V."/>
            <person name="Allen A.E."/>
            <person name="Bidle K."/>
            <person name="Borodovsky M."/>
            <person name="Bowler C."/>
            <person name="Brownlee C."/>
            <person name="Cock J.M."/>
            <person name="Elias M."/>
            <person name="Gladyshev V.N."/>
            <person name="Groth M."/>
            <person name="Guda C."/>
            <person name="Hadaegh A."/>
            <person name="Iglesias-Rodriguez M.D."/>
            <person name="Jenkins J."/>
            <person name="Jones B.M."/>
            <person name="Lawson T."/>
            <person name="Leese F."/>
            <person name="Lindquist E."/>
            <person name="Lobanov A."/>
            <person name="Lomsadze A."/>
            <person name="Malik S.B."/>
            <person name="Marsh M.E."/>
            <person name="Mackinder L."/>
            <person name="Mock T."/>
            <person name="Mueller-Roeber B."/>
            <person name="Pagarete A."/>
            <person name="Parker M."/>
            <person name="Probert I."/>
            <person name="Quesneville H."/>
            <person name="Raines C."/>
            <person name="Rensing S.A."/>
            <person name="Riano-Pachon D.M."/>
            <person name="Richier S."/>
            <person name="Rokitta S."/>
            <person name="Shiraiwa Y."/>
            <person name="Soanes D.M."/>
            <person name="van der Giezen M."/>
            <person name="Wahlund T.M."/>
            <person name="Williams B."/>
            <person name="Wilson W."/>
            <person name="Wolfe G."/>
            <person name="Wurch L.L."/>
        </authorList>
    </citation>
    <scope>NUCLEOTIDE SEQUENCE</scope>
</reference>
<evidence type="ECO:0000259" key="17">
    <source>
        <dbReference type="PROSITE" id="PS51195"/>
    </source>
</evidence>
<dbReference type="GO" id="GO:0003724">
    <property type="term" value="F:RNA helicase activity"/>
    <property type="evidence" value="ECO:0007669"/>
    <property type="project" value="UniProtKB-EC"/>
</dbReference>
<feature type="compositionally biased region" description="Low complexity" evidence="14">
    <location>
        <begin position="1"/>
        <end position="11"/>
    </location>
</feature>
<evidence type="ECO:0000256" key="5">
    <source>
        <dbReference type="ARBA" id="ARBA00022552"/>
    </source>
</evidence>
<keyword evidence="19" id="KW-1185">Reference proteome</keyword>
<feature type="region of interest" description="Disordered" evidence="14">
    <location>
        <begin position="1"/>
        <end position="40"/>
    </location>
</feature>
<reference evidence="18" key="2">
    <citation type="submission" date="2024-10" db="UniProtKB">
        <authorList>
            <consortium name="EnsemblProtists"/>
        </authorList>
    </citation>
    <scope>IDENTIFICATION</scope>
</reference>
<keyword evidence="6 13" id="KW-0547">Nucleotide-binding</keyword>
<comment type="function">
    <text evidence="11">ATP-dependent RNA helicase required for 60S ribosomal subunit synthesis. Involved in efficient pre-rRNA processing, predominantly at site A3, which is necessary for the normal formation of 25S and 5.8S rRNAs.</text>
</comment>
<evidence type="ECO:0000256" key="14">
    <source>
        <dbReference type="SAM" id="MobiDB-lite"/>
    </source>
</evidence>
<evidence type="ECO:0000256" key="8">
    <source>
        <dbReference type="ARBA" id="ARBA00022806"/>
    </source>
</evidence>
<sequence length="551" mass="61468">MTTTRTSDTQTQAGSRSREFSRPANTNYKDVQDQGVDQPASTEVAQFWKENDLKVYGGSPPPFLSFEEAQLPRPIMDAIAKAGFTKPSVIQSQSWPAAMAKRDLIGVAKTGSGKTLGFLVPGFMYIQQQRVNPMQGPSLLTLAPTRELAMQIEVECQKFGLPLGIRSVCCYGGAPKGQQLMAMRQGCHVVIGTPGRINDFLESGQIQLHQVAYLVFDEADRMLDMGFEPQIRKIVRQVPPQRQTLFYTATWPKQVRALAYEFMRSPVQVEVGDINSLNANKDITQYVHVTRGPGEKQQMLMRIFQSLEAGTRTLVFTSTKRMADQLGMQLGRQIGSGVIHGDKDQREREAVLADFKSGRRPVMIATDVAARGIDVKECKAVINYDFPGNIEDYVHRIGRTGRAGAKGEAHTFMDGQKDGKYARALCEIMVKADQAIPGPIAQMAGLRSGTYRPYDERSALQPHPSGGMMTAQAAQMAATIPQAVNKPDECGDFKRGNCQRGARCNARFGSDRGDRGRDRDDDRGRRRSPDYDDYRRRSRSRDRRRRSRSRD</sequence>
<dbReference type="InterPro" id="IPR044742">
    <property type="entry name" value="DEAD/DEAH_RhlB"/>
</dbReference>
<accession>A0A0D3I282</accession>
<dbReference type="OMA" id="MGGDVPA"/>
<feature type="region of interest" description="Disordered" evidence="14">
    <location>
        <begin position="503"/>
        <end position="551"/>
    </location>
</feature>
<keyword evidence="7 13" id="KW-0378">Hydrolase</keyword>
<dbReference type="SMART" id="SM00490">
    <property type="entry name" value="HELICc"/>
    <property type="match status" value="1"/>
</dbReference>
<evidence type="ECO:0000256" key="9">
    <source>
        <dbReference type="ARBA" id="ARBA00022840"/>
    </source>
</evidence>
<dbReference type="PROSITE" id="PS00039">
    <property type="entry name" value="DEAD_ATP_HELICASE"/>
    <property type="match status" value="1"/>
</dbReference>
<keyword evidence="8 13" id="KW-0347">Helicase</keyword>
<dbReference type="PROSITE" id="PS51195">
    <property type="entry name" value="Q_MOTIF"/>
    <property type="match status" value="1"/>
</dbReference>
<evidence type="ECO:0000256" key="1">
    <source>
        <dbReference type="ARBA" id="ARBA00004604"/>
    </source>
</evidence>
<dbReference type="SUPFAM" id="SSF52540">
    <property type="entry name" value="P-loop containing nucleoside triphosphate hydrolases"/>
    <property type="match status" value="1"/>
</dbReference>
<dbReference type="GO" id="GO:0005524">
    <property type="term" value="F:ATP binding"/>
    <property type="evidence" value="ECO:0007669"/>
    <property type="project" value="UniProtKB-KW"/>
</dbReference>
<dbReference type="FunFam" id="3.40.50.300:FF:000079">
    <property type="entry name" value="probable ATP-dependent RNA helicase DDX17"/>
    <property type="match status" value="1"/>
</dbReference>
<dbReference type="InterPro" id="IPR027417">
    <property type="entry name" value="P-loop_NTPase"/>
</dbReference>
<evidence type="ECO:0000313" key="18">
    <source>
        <dbReference type="EnsemblProtists" id="EOD05367"/>
    </source>
</evidence>
<evidence type="ECO:0000256" key="3">
    <source>
        <dbReference type="ARBA" id="ARBA00012552"/>
    </source>
</evidence>
<dbReference type="Proteomes" id="UP000013827">
    <property type="component" value="Unassembled WGS sequence"/>
</dbReference>
<dbReference type="CDD" id="cd00268">
    <property type="entry name" value="DEADc"/>
    <property type="match status" value="1"/>
</dbReference>
<dbReference type="GO" id="GO:0016787">
    <property type="term" value="F:hydrolase activity"/>
    <property type="evidence" value="ECO:0007669"/>
    <property type="project" value="UniProtKB-KW"/>
</dbReference>
<dbReference type="InterPro" id="IPR014001">
    <property type="entry name" value="Helicase_ATP-bd"/>
</dbReference>
<feature type="compositionally biased region" description="Basic residues" evidence="14">
    <location>
        <begin position="536"/>
        <end position="551"/>
    </location>
</feature>
<dbReference type="InterPro" id="IPR011545">
    <property type="entry name" value="DEAD/DEAH_box_helicase_dom"/>
</dbReference>
<evidence type="ECO:0000259" key="16">
    <source>
        <dbReference type="PROSITE" id="PS51194"/>
    </source>
</evidence>
<dbReference type="AlphaFoldDB" id="A0A0D3I282"/>
<feature type="domain" description="Helicase ATP-binding" evidence="15">
    <location>
        <begin position="95"/>
        <end position="269"/>
    </location>
</feature>
<feature type="short sequence motif" description="Q motif" evidence="12">
    <location>
        <begin position="64"/>
        <end position="92"/>
    </location>
</feature>
<dbReference type="PaxDb" id="2903-EOD05367"/>
<evidence type="ECO:0000256" key="10">
    <source>
        <dbReference type="ARBA" id="ARBA00023242"/>
    </source>
</evidence>
<dbReference type="STRING" id="2903.R1B832"/>
<evidence type="ECO:0000256" key="12">
    <source>
        <dbReference type="PROSITE-ProRule" id="PRU00552"/>
    </source>
</evidence>
<keyword evidence="4" id="KW-0690">Ribosome biogenesis</keyword>
<dbReference type="Pfam" id="PF00271">
    <property type="entry name" value="Helicase_C"/>
    <property type="match status" value="1"/>
</dbReference>
<comment type="subcellular location">
    <subcellularLocation>
        <location evidence="1">Nucleus</location>
        <location evidence="1">Nucleolus</location>
    </subcellularLocation>
</comment>
<comment type="similarity">
    <text evidence="2">Belongs to the DEAD box helicase family. DDX5/DBP2 subfamily.</text>
</comment>
<evidence type="ECO:0000256" key="2">
    <source>
        <dbReference type="ARBA" id="ARBA00009334"/>
    </source>
</evidence>
<dbReference type="GO" id="GO:0003676">
    <property type="term" value="F:nucleic acid binding"/>
    <property type="evidence" value="ECO:0007669"/>
    <property type="project" value="InterPro"/>
</dbReference>
<dbReference type="FunFam" id="3.40.50.300:FF:000008">
    <property type="entry name" value="ATP-dependent RNA helicase RhlB"/>
    <property type="match status" value="1"/>
</dbReference>
<evidence type="ECO:0000313" key="19">
    <source>
        <dbReference type="Proteomes" id="UP000013827"/>
    </source>
</evidence>
<dbReference type="PANTHER" id="PTHR47958">
    <property type="entry name" value="ATP-DEPENDENT RNA HELICASE DBP3"/>
    <property type="match status" value="1"/>
</dbReference>
<dbReference type="HOGENOM" id="CLU_003041_1_5_1"/>
<dbReference type="Pfam" id="PF00270">
    <property type="entry name" value="DEAD"/>
    <property type="match status" value="1"/>
</dbReference>
<dbReference type="InterPro" id="IPR000629">
    <property type="entry name" value="RNA-helicase_DEAD-box_CS"/>
</dbReference>
<dbReference type="InterPro" id="IPR001650">
    <property type="entry name" value="Helicase_C-like"/>
</dbReference>
<dbReference type="GeneID" id="17251583"/>